<dbReference type="KEGG" id="psco:LY89DRAFT_685611"/>
<evidence type="ECO:0000313" key="3">
    <source>
        <dbReference type="Proteomes" id="UP000070700"/>
    </source>
</evidence>
<sequence>MRLRRSARQSKYRLTLKAAGISGRLRSSFREQKTEEDLVLLQTLPSTASLPLNKGSVPVPEPEQCRTFTVIRRINLVMTAFGQNTGMTILLIALS</sequence>
<dbReference type="InParanoid" id="A0A194X6G1"/>
<evidence type="ECO:0000256" key="1">
    <source>
        <dbReference type="SAM" id="Phobius"/>
    </source>
</evidence>
<dbReference type="EMBL" id="KQ947417">
    <property type="protein sequence ID" value="KUJ15659.1"/>
    <property type="molecule type" value="Genomic_DNA"/>
</dbReference>
<name>A0A194X6G1_MOLSC</name>
<accession>A0A194X6G1</accession>
<organism evidence="2 3">
    <name type="scientific">Mollisia scopiformis</name>
    <name type="common">Conifer needle endophyte fungus</name>
    <name type="synonym">Phialocephala scopiformis</name>
    <dbReference type="NCBI Taxonomy" id="149040"/>
    <lineage>
        <taxon>Eukaryota</taxon>
        <taxon>Fungi</taxon>
        <taxon>Dikarya</taxon>
        <taxon>Ascomycota</taxon>
        <taxon>Pezizomycotina</taxon>
        <taxon>Leotiomycetes</taxon>
        <taxon>Helotiales</taxon>
        <taxon>Mollisiaceae</taxon>
        <taxon>Mollisia</taxon>
    </lineage>
</organism>
<keyword evidence="1" id="KW-1133">Transmembrane helix</keyword>
<feature type="transmembrane region" description="Helical" evidence="1">
    <location>
        <begin position="74"/>
        <end position="94"/>
    </location>
</feature>
<dbReference type="RefSeq" id="XP_018070014.1">
    <property type="nucleotide sequence ID" value="XM_018215118.1"/>
</dbReference>
<keyword evidence="1" id="KW-0812">Transmembrane</keyword>
<dbReference type="Proteomes" id="UP000070700">
    <property type="component" value="Unassembled WGS sequence"/>
</dbReference>
<dbReference type="AlphaFoldDB" id="A0A194X6G1"/>
<keyword evidence="3" id="KW-1185">Reference proteome</keyword>
<dbReference type="GeneID" id="28824844"/>
<protein>
    <submittedName>
        <fullName evidence="2">Uncharacterized protein</fullName>
    </submittedName>
</protein>
<gene>
    <name evidence="2" type="ORF">LY89DRAFT_685611</name>
</gene>
<keyword evidence="1" id="KW-0472">Membrane</keyword>
<evidence type="ECO:0000313" key="2">
    <source>
        <dbReference type="EMBL" id="KUJ15659.1"/>
    </source>
</evidence>
<proteinExistence type="predicted"/>
<reference evidence="2 3" key="1">
    <citation type="submission" date="2015-10" db="EMBL/GenBank/DDBJ databases">
        <title>Full genome of DAOMC 229536 Phialocephala scopiformis, a fungal endophyte of spruce producing the potent anti-insectan compound rugulosin.</title>
        <authorList>
            <consortium name="DOE Joint Genome Institute"/>
            <person name="Walker A.K."/>
            <person name="Frasz S.L."/>
            <person name="Seifert K.A."/>
            <person name="Miller J.D."/>
            <person name="Mondo S.J."/>
            <person name="Labutti K."/>
            <person name="Lipzen A."/>
            <person name="Dockter R."/>
            <person name="Kennedy M."/>
            <person name="Grigoriev I.V."/>
            <person name="Spatafora J.W."/>
        </authorList>
    </citation>
    <scope>NUCLEOTIDE SEQUENCE [LARGE SCALE GENOMIC DNA]</scope>
    <source>
        <strain evidence="2 3">CBS 120377</strain>
    </source>
</reference>